<reference evidence="1 2" key="1">
    <citation type="submission" date="2019-09" db="EMBL/GenBank/DDBJ databases">
        <title>Whole genome sequences of isolates from the Mars Exploration Rovers.</title>
        <authorList>
            <person name="Seuylemezian A."/>
            <person name="Vaishampayan P."/>
        </authorList>
    </citation>
    <scope>NUCLEOTIDE SEQUENCE [LARGE SCALE GENOMIC DNA]</scope>
    <source>
        <strain evidence="1 2">MER_TA_151</strain>
    </source>
</reference>
<proteinExistence type="predicted"/>
<dbReference type="PIRSF" id="PIRSF036794">
    <property type="entry name" value="UCP_erythr_ester"/>
    <property type="match status" value="1"/>
</dbReference>
<dbReference type="PANTHER" id="PTHR31299:SF0">
    <property type="entry name" value="ESTERASE, PUTATIVE (AFU_ORTHOLOGUE AFUA_1G05850)-RELATED"/>
    <property type="match status" value="1"/>
</dbReference>
<comment type="caution">
    <text evidence="1">The sequence shown here is derived from an EMBL/GenBank/DDBJ whole genome shotgun (WGS) entry which is preliminary data.</text>
</comment>
<evidence type="ECO:0000313" key="1">
    <source>
        <dbReference type="EMBL" id="KAA9021592.1"/>
    </source>
</evidence>
<dbReference type="GO" id="GO:0046677">
    <property type="term" value="P:response to antibiotic"/>
    <property type="evidence" value="ECO:0007669"/>
    <property type="project" value="InterPro"/>
</dbReference>
<gene>
    <name evidence="1" type="ORF">F4V44_16515</name>
</gene>
<keyword evidence="2" id="KW-1185">Reference proteome</keyword>
<dbReference type="Gene3D" id="3.40.1660.10">
    <property type="entry name" value="EreA-like (biosynthetic domain)"/>
    <property type="match status" value="1"/>
</dbReference>
<dbReference type="CDD" id="cd14728">
    <property type="entry name" value="Ere-like"/>
    <property type="match status" value="1"/>
</dbReference>
<evidence type="ECO:0000313" key="2">
    <source>
        <dbReference type="Proteomes" id="UP000326671"/>
    </source>
</evidence>
<dbReference type="InterPro" id="IPR052036">
    <property type="entry name" value="Hydrolase/PRTase-associated"/>
</dbReference>
<protein>
    <submittedName>
        <fullName evidence="1">Erythromycin esterase family protein</fullName>
    </submittedName>
</protein>
<dbReference type="Proteomes" id="UP000326671">
    <property type="component" value="Unassembled WGS sequence"/>
</dbReference>
<dbReference type="SUPFAM" id="SSF159501">
    <property type="entry name" value="EreA/ChaN-like"/>
    <property type="match status" value="1"/>
</dbReference>
<organism evidence="1 2">
    <name type="scientific">Niallia endozanthoxylica</name>
    <dbReference type="NCBI Taxonomy" id="2036016"/>
    <lineage>
        <taxon>Bacteria</taxon>
        <taxon>Bacillati</taxon>
        <taxon>Bacillota</taxon>
        <taxon>Bacilli</taxon>
        <taxon>Bacillales</taxon>
        <taxon>Bacillaceae</taxon>
        <taxon>Niallia</taxon>
    </lineage>
</organism>
<dbReference type="InterPro" id="IPR007815">
    <property type="entry name" value="Emycin_Estase"/>
</dbReference>
<dbReference type="InterPro" id="IPR014622">
    <property type="entry name" value="UCP036794_erythomycin"/>
</dbReference>
<dbReference type="PANTHER" id="PTHR31299">
    <property type="entry name" value="ESTERASE, PUTATIVE (AFU_ORTHOLOGUE AFUA_1G05850)-RELATED"/>
    <property type="match status" value="1"/>
</dbReference>
<dbReference type="Gene3D" id="3.30.1870.10">
    <property type="entry name" value="EreA-like, domain 2"/>
    <property type="match status" value="1"/>
</dbReference>
<dbReference type="RefSeq" id="WP_150441120.1">
    <property type="nucleotide sequence ID" value="NZ_VYKL01000026.1"/>
</dbReference>
<accession>A0A5J5HMZ5</accession>
<dbReference type="Pfam" id="PF05139">
    <property type="entry name" value="Erythro_esteras"/>
    <property type="match status" value="1"/>
</dbReference>
<sequence length="416" mass="47702">MLKTVQIVDEIKKYAVSFSSESELTPLVTEASRVKYVLLGEASHGTSEFYTIRADITKQLIKEHDFSFVAVEGDWPACYEVNRYIKGMAPEYTSAEDVLKKSFNRWPGWMWANEEIVKLVDWLYSYNQTQTGKKIGFYGLDVYSLWESMEAIVDFLQKRNSPALEKALQAIECFDPFERKPEKYGISAAFYGEDCIDEVLELLHSIWRNKEMDSTDSESELNMKINALVTSNAEHYYHTMITDDNESWNIRDRHMAEALDYIGQYYGTNAKGIVWEHNTHIGDARATDMASEGLVNVGHLTREKYGCENIYAIGFGTYQGTVIAATKWGVPHEIMPVPQGTDGSWEEVLHKANAANQYLMFTEENRKVFRDVIGHRAIGVVYHPQYEHHGNYVPSRLSERYDAFIHVEKSKALSPL</sequence>
<name>A0A5J5HMZ5_9BACI</name>
<dbReference type="AlphaFoldDB" id="A0A5J5HMZ5"/>
<dbReference type="OrthoDB" id="9810066at2"/>
<dbReference type="EMBL" id="VYKL01000026">
    <property type="protein sequence ID" value="KAA9021592.1"/>
    <property type="molecule type" value="Genomic_DNA"/>
</dbReference>